<comment type="subcellular location">
    <subcellularLocation>
        <location evidence="1">Cell membrane</location>
        <topology evidence="1">Multi-pass membrane protein</topology>
    </subcellularLocation>
</comment>
<feature type="domain" description="MacB-like periplasmic core" evidence="8">
    <location>
        <begin position="19"/>
        <end position="228"/>
    </location>
</feature>
<keyword evidence="2" id="KW-1003">Cell membrane</keyword>
<dbReference type="Pfam" id="PF02687">
    <property type="entry name" value="FtsX"/>
    <property type="match status" value="1"/>
</dbReference>
<evidence type="ECO:0000256" key="1">
    <source>
        <dbReference type="ARBA" id="ARBA00004651"/>
    </source>
</evidence>
<dbReference type="Pfam" id="PF12704">
    <property type="entry name" value="MacB_PCD"/>
    <property type="match status" value="1"/>
</dbReference>
<evidence type="ECO:0000256" key="3">
    <source>
        <dbReference type="ARBA" id="ARBA00022692"/>
    </source>
</evidence>
<dbReference type="EMBL" id="CP000473">
    <property type="protein sequence ID" value="ABJ82645.1"/>
    <property type="molecule type" value="Genomic_DNA"/>
</dbReference>
<dbReference type="KEGG" id="sus:Acid_1655"/>
<feature type="transmembrane region" description="Helical" evidence="6">
    <location>
        <begin position="301"/>
        <end position="325"/>
    </location>
</feature>
<reference evidence="9" key="1">
    <citation type="submission" date="2006-10" db="EMBL/GenBank/DDBJ databases">
        <title>Complete sequence of Solibacter usitatus Ellin6076.</title>
        <authorList>
            <consortium name="US DOE Joint Genome Institute"/>
            <person name="Copeland A."/>
            <person name="Lucas S."/>
            <person name="Lapidus A."/>
            <person name="Barry K."/>
            <person name="Detter J.C."/>
            <person name="Glavina del Rio T."/>
            <person name="Hammon N."/>
            <person name="Israni S."/>
            <person name="Dalin E."/>
            <person name="Tice H."/>
            <person name="Pitluck S."/>
            <person name="Thompson L.S."/>
            <person name="Brettin T."/>
            <person name="Bruce D."/>
            <person name="Han C."/>
            <person name="Tapia R."/>
            <person name="Gilna P."/>
            <person name="Schmutz J."/>
            <person name="Larimer F."/>
            <person name="Land M."/>
            <person name="Hauser L."/>
            <person name="Kyrpides N."/>
            <person name="Mikhailova N."/>
            <person name="Janssen P.H."/>
            <person name="Kuske C.R."/>
            <person name="Richardson P."/>
        </authorList>
    </citation>
    <scope>NUCLEOTIDE SEQUENCE</scope>
    <source>
        <strain evidence="9">Ellin6076</strain>
    </source>
</reference>
<evidence type="ECO:0000313" key="9">
    <source>
        <dbReference type="EMBL" id="ABJ82645.1"/>
    </source>
</evidence>
<dbReference type="InterPro" id="IPR003838">
    <property type="entry name" value="ABC3_permease_C"/>
</dbReference>
<evidence type="ECO:0000256" key="6">
    <source>
        <dbReference type="SAM" id="Phobius"/>
    </source>
</evidence>
<feature type="transmembrane region" description="Helical" evidence="6">
    <location>
        <begin position="352"/>
        <end position="372"/>
    </location>
</feature>
<dbReference type="AlphaFoldDB" id="Q028B2"/>
<evidence type="ECO:0000256" key="5">
    <source>
        <dbReference type="ARBA" id="ARBA00023136"/>
    </source>
</evidence>
<name>Q028B2_SOLUE</name>
<feature type="domain" description="ABC3 transporter permease C-terminal" evidence="7">
    <location>
        <begin position="259"/>
        <end position="379"/>
    </location>
</feature>
<keyword evidence="4 6" id="KW-1133">Transmembrane helix</keyword>
<dbReference type="STRING" id="234267.Acid_1655"/>
<dbReference type="PANTHER" id="PTHR30572:SF15">
    <property type="entry name" value="ABC TRANSPORTER PERMEASE"/>
    <property type="match status" value="1"/>
</dbReference>
<dbReference type="GO" id="GO:0005886">
    <property type="term" value="C:plasma membrane"/>
    <property type="evidence" value="ECO:0007669"/>
    <property type="project" value="UniProtKB-SubCell"/>
</dbReference>
<evidence type="ECO:0000256" key="2">
    <source>
        <dbReference type="ARBA" id="ARBA00022475"/>
    </source>
</evidence>
<dbReference type="OrthoDB" id="241967at2"/>
<evidence type="ECO:0008006" key="10">
    <source>
        <dbReference type="Google" id="ProtNLM"/>
    </source>
</evidence>
<evidence type="ECO:0000256" key="4">
    <source>
        <dbReference type="ARBA" id="ARBA00022989"/>
    </source>
</evidence>
<evidence type="ECO:0000259" key="8">
    <source>
        <dbReference type="Pfam" id="PF12704"/>
    </source>
</evidence>
<dbReference type="eggNOG" id="COG0577">
    <property type="taxonomic scope" value="Bacteria"/>
</dbReference>
<gene>
    <name evidence="9" type="ordered locus">Acid_1655</name>
</gene>
<dbReference type="PANTHER" id="PTHR30572">
    <property type="entry name" value="MEMBRANE COMPONENT OF TRANSPORTER-RELATED"/>
    <property type="match status" value="1"/>
</dbReference>
<dbReference type="InterPro" id="IPR050250">
    <property type="entry name" value="Macrolide_Exporter_MacB"/>
</dbReference>
<dbReference type="InParanoid" id="Q028B2"/>
<keyword evidence="3 6" id="KW-0812">Transmembrane</keyword>
<organism evidence="9">
    <name type="scientific">Solibacter usitatus (strain Ellin6076)</name>
    <dbReference type="NCBI Taxonomy" id="234267"/>
    <lineage>
        <taxon>Bacteria</taxon>
        <taxon>Pseudomonadati</taxon>
        <taxon>Acidobacteriota</taxon>
        <taxon>Terriglobia</taxon>
        <taxon>Bryobacterales</taxon>
        <taxon>Solibacteraceae</taxon>
        <taxon>Candidatus Solibacter</taxon>
    </lineage>
</organism>
<dbReference type="GO" id="GO:0022857">
    <property type="term" value="F:transmembrane transporter activity"/>
    <property type="evidence" value="ECO:0007669"/>
    <property type="project" value="TreeGrafter"/>
</dbReference>
<feature type="transmembrane region" description="Helical" evidence="6">
    <location>
        <begin position="20"/>
        <end position="40"/>
    </location>
</feature>
<accession>Q028B2</accession>
<dbReference type="HOGENOM" id="CLU_000604_8_8_0"/>
<dbReference type="InterPro" id="IPR025857">
    <property type="entry name" value="MacB_PCD"/>
</dbReference>
<evidence type="ECO:0000259" key="7">
    <source>
        <dbReference type="Pfam" id="PF02687"/>
    </source>
</evidence>
<keyword evidence="5 6" id="KW-0472">Membrane</keyword>
<protein>
    <recommendedName>
        <fullName evidence="10">ABC3 transporter permease protein domain-containing protein</fullName>
    </recommendedName>
</protein>
<feature type="transmembrane region" description="Helical" evidence="6">
    <location>
        <begin position="256"/>
        <end position="281"/>
    </location>
</feature>
<proteinExistence type="predicted"/>
<sequence length="387" mass="40960" precursor="true">MAIPVAYNLRNLVVRKTTTIMTALGIALTVAVLLAVLALVDGLRTTLASSGDPLQIIVMRKGSESEIVSNFTRTQFQDLKFKPGIVPGSDGQPLASLEVVSVINLSSSETGEGTNVTVRGLQPAGLEMRHGVKISSGRWYQQGRRELVVGKSVADRYPEAQIGRKIKFGRGDWDIVGVMDAGRGAQASELWGDLNQVSADLQRVEVLSSALVRATDAVTAKALVNDINNDQRLNMNALSEAAYYEAQTASAAPIEYIGIFVAIIMAVGSAFAAMNTMYAAVARRSREIGTLRVLGFSKGSILASFFFESVLLSALGGVLGCLLVLPLNGITTGIGNANFSETAFNFHVSPQIMLSGIVFAVILGAAGGLFPAGNAARKEILTALREI</sequence>